<evidence type="ECO:0000256" key="1">
    <source>
        <dbReference type="SAM" id="MobiDB-lite"/>
    </source>
</evidence>
<feature type="region of interest" description="Disordered" evidence="1">
    <location>
        <begin position="1"/>
        <end position="30"/>
    </location>
</feature>
<protein>
    <submittedName>
        <fullName evidence="2">Uncharacterized protein</fullName>
    </submittedName>
</protein>
<dbReference type="Proteomes" id="UP000295192">
    <property type="component" value="Unassembled WGS sequence"/>
</dbReference>
<dbReference type="AlphaFoldDB" id="A0A484ARN1"/>
<keyword evidence="3" id="KW-1185">Reference proteome</keyword>
<sequence length="183" mass="20585">MRHRHYGALRQRRAGNEDGARHKESRRRVNAEWREAAAVLKGKTRSLKEMRRSRTQRGVARGLDDKGGPKVGDQGVGCWRSECVEPGYAAQREERPVKQSEDLRGGPKERPPEFRLVELEKEGKPGGSSPREKASESGYGGNERSAPSSKEWPDELDEELQEFLEAELALFEDLRGTSLSTSL</sequence>
<proteinExistence type="predicted"/>
<organism evidence="2 3">
    <name type="scientific">Drosophila navojoa</name>
    <name type="common">Fruit fly</name>
    <dbReference type="NCBI Taxonomy" id="7232"/>
    <lineage>
        <taxon>Eukaryota</taxon>
        <taxon>Metazoa</taxon>
        <taxon>Ecdysozoa</taxon>
        <taxon>Arthropoda</taxon>
        <taxon>Hexapoda</taxon>
        <taxon>Insecta</taxon>
        <taxon>Pterygota</taxon>
        <taxon>Neoptera</taxon>
        <taxon>Endopterygota</taxon>
        <taxon>Diptera</taxon>
        <taxon>Brachycera</taxon>
        <taxon>Muscomorpha</taxon>
        <taxon>Ephydroidea</taxon>
        <taxon>Drosophilidae</taxon>
        <taxon>Drosophila</taxon>
    </lineage>
</organism>
<feature type="compositionally biased region" description="Basic residues" evidence="1">
    <location>
        <begin position="1"/>
        <end position="13"/>
    </location>
</feature>
<feature type="region of interest" description="Disordered" evidence="1">
    <location>
        <begin position="44"/>
        <end position="159"/>
    </location>
</feature>
<gene>
    <name evidence="2" type="ORF">AWZ03_014858</name>
</gene>
<dbReference type="EMBL" id="LSRL02002132">
    <property type="protein sequence ID" value="TDG38722.1"/>
    <property type="molecule type" value="Genomic_DNA"/>
</dbReference>
<evidence type="ECO:0000313" key="2">
    <source>
        <dbReference type="EMBL" id="TDG38722.1"/>
    </source>
</evidence>
<feature type="compositionally biased region" description="Basic and acidic residues" evidence="1">
    <location>
        <begin position="91"/>
        <end position="135"/>
    </location>
</feature>
<reference evidence="2 3" key="1">
    <citation type="journal article" date="2019" name="J. Hered.">
        <title>An Improved Genome Assembly for Drosophila navojoa, the Basal Species in the mojavensis Cluster.</title>
        <authorList>
            <person name="Vanderlinde T."/>
            <person name="Dupim E.G."/>
            <person name="Nazario-Yepiz N.O."/>
            <person name="Carvalho A.B."/>
        </authorList>
    </citation>
    <scope>NUCLEOTIDE SEQUENCE [LARGE SCALE GENOMIC DNA]</scope>
    <source>
        <strain evidence="2">Navoj_Jal97</strain>
        <tissue evidence="2">Whole organism</tissue>
    </source>
</reference>
<comment type="caution">
    <text evidence="2">The sequence shown here is derived from an EMBL/GenBank/DDBJ whole genome shotgun (WGS) entry which is preliminary data.</text>
</comment>
<accession>A0A484ARN1</accession>
<name>A0A484ARN1_DRONA</name>
<evidence type="ECO:0000313" key="3">
    <source>
        <dbReference type="Proteomes" id="UP000295192"/>
    </source>
</evidence>
<feature type="compositionally biased region" description="Basic and acidic residues" evidence="1">
    <location>
        <begin position="14"/>
        <end position="30"/>
    </location>
</feature>